<dbReference type="GO" id="GO:0016671">
    <property type="term" value="F:oxidoreductase activity, acting on a sulfur group of donors, disulfide as acceptor"/>
    <property type="evidence" value="ECO:0007669"/>
    <property type="project" value="InterPro"/>
</dbReference>
<name>A0AA36H5U2_CYLNA</name>
<dbReference type="Gene3D" id="1.10.274.30">
    <property type="entry name" value="MRG domain"/>
    <property type="match status" value="1"/>
</dbReference>
<dbReference type="InterPro" id="IPR026541">
    <property type="entry name" value="MRG_dom"/>
</dbReference>
<gene>
    <name evidence="5" type="ORF">CYNAS_LOCUS16643</name>
</gene>
<dbReference type="Pfam" id="PF05712">
    <property type="entry name" value="MRG"/>
    <property type="match status" value="1"/>
</dbReference>
<dbReference type="PANTHER" id="PTHR13234">
    <property type="entry name" value="GAMMA-INTERFERON INDUCIBLE LYSOSOMAL THIOL REDUCTASE GILT"/>
    <property type="match status" value="1"/>
</dbReference>
<evidence type="ECO:0000256" key="1">
    <source>
        <dbReference type="ARBA" id="ARBA00005679"/>
    </source>
</evidence>
<evidence type="ECO:0000256" key="3">
    <source>
        <dbReference type="SAM" id="Phobius"/>
    </source>
</evidence>
<feature type="domain" description="MRG" evidence="4">
    <location>
        <begin position="277"/>
        <end position="382"/>
    </location>
</feature>
<accession>A0AA36H5U2</accession>
<evidence type="ECO:0000313" key="5">
    <source>
        <dbReference type="EMBL" id="CAJ0604660.1"/>
    </source>
</evidence>
<dbReference type="EMBL" id="CATQJL010000316">
    <property type="protein sequence ID" value="CAJ0604660.1"/>
    <property type="molecule type" value="Genomic_DNA"/>
</dbReference>
<dbReference type="Proteomes" id="UP001176961">
    <property type="component" value="Unassembled WGS sequence"/>
</dbReference>
<dbReference type="InterPro" id="IPR038217">
    <property type="entry name" value="MRG_C_sf"/>
</dbReference>
<keyword evidence="3" id="KW-1133">Transmembrane helix</keyword>
<comment type="caution">
    <text evidence="5">The sequence shown here is derived from an EMBL/GenBank/DDBJ whole genome shotgun (WGS) entry which is preliminary data.</text>
</comment>
<evidence type="ECO:0000313" key="6">
    <source>
        <dbReference type="Proteomes" id="UP001176961"/>
    </source>
</evidence>
<sequence>MGKNHDEAELPILGQMRRQLKRGLRRYLYTAAAILLLILMYRWLIRKSDGRSIYGYKAELMTPKASEPKLNSVKLDIYLASQCPDTTRFIRTQLMKAWSLLSHTHRVELTLVPFGKARCVSRGEDFECSCQHGANECILNQLMNCVIDRIGFPEKTVPIVNCIQGRWSFDDAMSSCIDSNPLLNHHQMRDCATGARGRRLLALAGAQTAALRPSLDFVPWVMINDAELESAKIVKKRKSSKANADAVSRESVASASPLVAPRRVDKAPKLTVSSLSEDAKSVEFHYTNLPKSLREILKKDQDAVLQRRLLAKLPVVYPIDFLSTFDMELEWAGDKLTVSHGDEISSSRVSALIRSCQMITDYFNMIFGNLLLYHPERDQYQSELLRLRLTLSGDGGSRRRPYFGYLIALPQIYPRTPETSCSESDVIGFRLVCRREPGEVF</sequence>
<keyword evidence="6" id="KW-1185">Reference proteome</keyword>
<reference evidence="5" key="1">
    <citation type="submission" date="2023-07" db="EMBL/GenBank/DDBJ databases">
        <authorList>
            <consortium name="CYATHOMIX"/>
        </authorList>
    </citation>
    <scope>NUCLEOTIDE SEQUENCE</scope>
    <source>
        <strain evidence="5">N/A</strain>
    </source>
</reference>
<keyword evidence="3" id="KW-0812">Transmembrane</keyword>
<evidence type="ECO:0000256" key="2">
    <source>
        <dbReference type="ARBA" id="ARBA00023180"/>
    </source>
</evidence>
<protein>
    <recommendedName>
        <fullName evidence="4">MRG domain-containing protein</fullName>
    </recommendedName>
</protein>
<keyword evidence="2" id="KW-0325">Glycoprotein</keyword>
<dbReference type="PROSITE" id="PS51640">
    <property type="entry name" value="MRG"/>
    <property type="match status" value="1"/>
</dbReference>
<dbReference type="InterPro" id="IPR004911">
    <property type="entry name" value="Interferon-induced_GILT"/>
</dbReference>
<feature type="transmembrane region" description="Helical" evidence="3">
    <location>
        <begin position="27"/>
        <end position="44"/>
    </location>
</feature>
<keyword evidence="3" id="KW-0472">Membrane</keyword>
<organism evidence="5 6">
    <name type="scientific">Cylicocyclus nassatus</name>
    <name type="common">Nematode worm</name>
    <dbReference type="NCBI Taxonomy" id="53992"/>
    <lineage>
        <taxon>Eukaryota</taxon>
        <taxon>Metazoa</taxon>
        <taxon>Ecdysozoa</taxon>
        <taxon>Nematoda</taxon>
        <taxon>Chromadorea</taxon>
        <taxon>Rhabditida</taxon>
        <taxon>Rhabditina</taxon>
        <taxon>Rhabditomorpha</taxon>
        <taxon>Strongyloidea</taxon>
        <taxon>Strongylidae</taxon>
        <taxon>Cylicocyclus</taxon>
    </lineage>
</organism>
<proteinExistence type="inferred from homology"/>
<evidence type="ECO:0000259" key="4">
    <source>
        <dbReference type="Pfam" id="PF05712"/>
    </source>
</evidence>
<dbReference type="AlphaFoldDB" id="A0AA36H5U2"/>
<dbReference type="Pfam" id="PF03227">
    <property type="entry name" value="GILT"/>
    <property type="match status" value="1"/>
</dbReference>
<comment type="similarity">
    <text evidence="1">Belongs to the GILT family.</text>
</comment>
<dbReference type="PANTHER" id="PTHR13234:SF70">
    <property type="entry name" value="GILT-LIKE PROTEIN C02D5.2"/>
    <property type="match status" value="1"/>
</dbReference>